<feature type="transmembrane region" description="Helical" evidence="6">
    <location>
        <begin position="21"/>
        <end position="40"/>
    </location>
</feature>
<dbReference type="InterPro" id="IPR001851">
    <property type="entry name" value="ABC_transp_permease"/>
</dbReference>
<feature type="transmembrane region" description="Helical" evidence="6">
    <location>
        <begin position="217"/>
        <end position="238"/>
    </location>
</feature>
<gene>
    <name evidence="7" type="ORF">IAA07_12855</name>
</gene>
<proteinExistence type="predicted"/>
<comment type="caution">
    <text evidence="7">The sequence shown here is derived from an EMBL/GenBank/DDBJ whole genome shotgun (WGS) entry which is preliminary data.</text>
</comment>
<dbReference type="PANTHER" id="PTHR32196">
    <property type="entry name" value="ABC TRANSPORTER PERMEASE PROTEIN YPHD-RELATED-RELATED"/>
    <property type="match status" value="1"/>
</dbReference>
<evidence type="ECO:0000256" key="1">
    <source>
        <dbReference type="ARBA" id="ARBA00004651"/>
    </source>
</evidence>
<accession>A0A9D2HL04</accession>
<name>A0A9D2HL04_9FIRM</name>
<reference evidence="7" key="1">
    <citation type="journal article" date="2021" name="PeerJ">
        <title>Extensive microbial diversity within the chicken gut microbiome revealed by metagenomics and culture.</title>
        <authorList>
            <person name="Gilroy R."/>
            <person name="Ravi A."/>
            <person name="Getino M."/>
            <person name="Pursley I."/>
            <person name="Horton D.L."/>
            <person name="Alikhan N.F."/>
            <person name="Baker D."/>
            <person name="Gharbi K."/>
            <person name="Hall N."/>
            <person name="Watson M."/>
            <person name="Adriaenssens E.M."/>
            <person name="Foster-Nyarko E."/>
            <person name="Jarju S."/>
            <person name="Secka A."/>
            <person name="Antonio M."/>
            <person name="Oren A."/>
            <person name="Chaudhuri R.R."/>
            <person name="La Ragione R."/>
            <person name="Hildebrand F."/>
            <person name="Pallen M.J."/>
        </authorList>
    </citation>
    <scope>NUCLEOTIDE SEQUENCE</scope>
    <source>
        <strain evidence="7">CHK178-16964</strain>
    </source>
</reference>
<dbReference type="Proteomes" id="UP000823900">
    <property type="component" value="Unassembled WGS sequence"/>
</dbReference>
<feature type="transmembrane region" description="Helical" evidence="6">
    <location>
        <begin position="97"/>
        <end position="119"/>
    </location>
</feature>
<evidence type="ECO:0000256" key="6">
    <source>
        <dbReference type="SAM" id="Phobius"/>
    </source>
</evidence>
<protein>
    <submittedName>
        <fullName evidence="7">ABC transporter permease</fullName>
    </submittedName>
</protein>
<sequence length="331" mass="35137">MDRLKNNKLKLLYRRLNIPGIAYSTVIFFFFFCIITDWRIATPANIILILRNSAVLILASIGMNMVILVSQVDISIGPVMSLTGAGVAVILNSGMNLGVSLAAGLLTGMAVGLINGILVAVFKFDYWITTFATMGICSGLALVVADGGTVLISDDVFNWLGNGKIAGVYVMLYITVFIVAFVLFVLRKTKFGYNIYSIGGSEISARLNGVNIIGNRIAVFICSGFFASVAGIILSAMSSSANPISGANYSFDAMAAVIIGGTSFDGGRGSLVGTVFGALMLRILANGLGCLNVPSTWQKAIIGFVIVAVLVADAVNTKRRKVRDARRVYAR</sequence>
<dbReference type="GO" id="GO:0005886">
    <property type="term" value="C:plasma membrane"/>
    <property type="evidence" value="ECO:0007669"/>
    <property type="project" value="UniProtKB-SubCell"/>
</dbReference>
<keyword evidence="4 6" id="KW-1133">Transmembrane helix</keyword>
<dbReference type="CDD" id="cd06579">
    <property type="entry name" value="TM_PBP1_transp_AraH_like"/>
    <property type="match status" value="1"/>
</dbReference>
<feature type="transmembrane region" description="Helical" evidence="6">
    <location>
        <begin position="165"/>
        <end position="186"/>
    </location>
</feature>
<evidence type="ECO:0000313" key="7">
    <source>
        <dbReference type="EMBL" id="HJA72439.1"/>
    </source>
</evidence>
<feature type="transmembrane region" description="Helical" evidence="6">
    <location>
        <begin position="300"/>
        <end position="317"/>
    </location>
</feature>
<keyword evidence="5 6" id="KW-0472">Membrane</keyword>
<evidence type="ECO:0000256" key="3">
    <source>
        <dbReference type="ARBA" id="ARBA00022692"/>
    </source>
</evidence>
<keyword evidence="3 6" id="KW-0812">Transmembrane</keyword>
<dbReference type="EMBL" id="DWZA01000105">
    <property type="protein sequence ID" value="HJA72439.1"/>
    <property type="molecule type" value="Genomic_DNA"/>
</dbReference>
<evidence type="ECO:0000256" key="4">
    <source>
        <dbReference type="ARBA" id="ARBA00022989"/>
    </source>
</evidence>
<feature type="transmembrane region" description="Helical" evidence="6">
    <location>
        <begin position="46"/>
        <end position="67"/>
    </location>
</feature>
<reference evidence="7" key="2">
    <citation type="submission" date="2021-04" db="EMBL/GenBank/DDBJ databases">
        <authorList>
            <person name="Gilroy R."/>
        </authorList>
    </citation>
    <scope>NUCLEOTIDE SEQUENCE</scope>
    <source>
        <strain evidence="7">CHK178-16964</strain>
    </source>
</reference>
<organism evidence="7 8">
    <name type="scientific">Candidatus Lachnoclostridium stercoravium</name>
    <dbReference type="NCBI Taxonomy" id="2838633"/>
    <lineage>
        <taxon>Bacteria</taxon>
        <taxon>Bacillati</taxon>
        <taxon>Bacillota</taxon>
        <taxon>Clostridia</taxon>
        <taxon>Lachnospirales</taxon>
        <taxon>Lachnospiraceae</taxon>
    </lineage>
</organism>
<keyword evidence="2" id="KW-1003">Cell membrane</keyword>
<dbReference type="GO" id="GO:0022857">
    <property type="term" value="F:transmembrane transporter activity"/>
    <property type="evidence" value="ECO:0007669"/>
    <property type="project" value="InterPro"/>
</dbReference>
<dbReference type="PANTHER" id="PTHR32196:SF72">
    <property type="entry name" value="RIBOSE IMPORT PERMEASE PROTEIN RBSC"/>
    <property type="match status" value="1"/>
</dbReference>
<evidence type="ECO:0000256" key="2">
    <source>
        <dbReference type="ARBA" id="ARBA00022475"/>
    </source>
</evidence>
<comment type="subcellular location">
    <subcellularLocation>
        <location evidence="1">Cell membrane</location>
        <topology evidence="1">Multi-pass membrane protein</topology>
    </subcellularLocation>
</comment>
<evidence type="ECO:0000313" key="8">
    <source>
        <dbReference type="Proteomes" id="UP000823900"/>
    </source>
</evidence>
<dbReference type="AlphaFoldDB" id="A0A9D2HL04"/>
<feature type="transmembrane region" description="Helical" evidence="6">
    <location>
        <begin position="74"/>
        <end position="91"/>
    </location>
</feature>
<feature type="transmembrane region" description="Helical" evidence="6">
    <location>
        <begin position="126"/>
        <end position="145"/>
    </location>
</feature>
<dbReference type="Pfam" id="PF02653">
    <property type="entry name" value="BPD_transp_2"/>
    <property type="match status" value="1"/>
</dbReference>
<evidence type="ECO:0000256" key="5">
    <source>
        <dbReference type="ARBA" id="ARBA00023136"/>
    </source>
</evidence>